<feature type="repeat" description="TPR" evidence="10">
    <location>
        <begin position="275"/>
        <end position="308"/>
    </location>
</feature>
<comment type="similarity">
    <text evidence="2">Belongs to the kinesin light chain family.</text>
</comment>
<dbReference type="Gene3D" id="1.25.40.10">
    <property type="entry name" value="Tetratricopeptide repeat domain"/>
    <property type="match status" value="2"/>
</dbReference>
<dbReference type="PANTHER" id="PTHR45783:SF3">
    <property type="entry name" value="KINESIN LIGHT CHAIN"/>
    <property type="match status" value="1"/>
</dbReference>
<sequence>MAAKELFDADDEQNLDAYDDLIVSIQAKESGLSLLIAVCDDANFRDEIIAKYEAELQSKFRLYRVTLARGEPSLKAAIYQLVQSEEYLRQGGKAVITVTGAEQLYFLRMGEERSEQEIFFGYLQWTREAMRDFPYPIVIWVTNQILSKLIKKASDFWSWRAGVFHFVSRKKNTVSSRELEPIHSVLIESELSGFDDENPYFLPIEDLRQFIYQKEQEGIKDSSLATLYFSLGNIYRRRLDKGEYQDYRKEQELAIECFSKAVEVQKELDLEKDLATSLNNLAALYKSQGRYSDAEPLYLQSLEIKKRQLGQDHPDVANSLNNLAALYEFQGRYSDAEPLYLQSLEILKRQLGQDHPDVATSLNNLASLYKSQGRYSDAEPLYLQSLEIRKRQLGQDHPNVATSLNNLAILYEAQNQYAEAENFSKQALVIYQKSLGEQHPDTQNAALTVKMLHIMKLLYCNKETLFDVLKSLAQQAEFPAFNTEVSLAMLEKLESNLDLLSDIREALQQQTEALDEDT</sequence>
<dbReference type="eggNOG" id="COG0457">
    <property type="taxonomic scope" value="Bacteria"/>
</dbReference>
<dbReference type="SUPFAM" id="SSF48452">
    <property type="entry name" value="TPR-like"/>
    <property type="match status" value="1"/>
</dbReference>
<proteinExistence type="inferred from homology"/>
<evidence type="ECO:0000256" key="1">
    <source>
        <dbReference type="ARBA" id="ARBA00004245"/>
    </source>
</evidence>
<evidence type="ECO:0000256" key="2">
    <source>
        <dbReference type="ARBA" id="ARBA00009622"/>
    </source>
</evidence>
<evidence type="ECO:0000256" key="5">
    <source>
        <dbReference type="ARBA" id="ARBA00022737"/>
    </source>
</evidence>
<dbReference type="PANTHER" id="PTHR45783">
    <property type="entry name" value="KINESIN LIGHT CHAIN"/>
    <property type="match status" value="1"/>
</dbReference>
<comment type="subcellular location">
    <subcellularLocation>
        <location evidence="1">Cytoplasm</location>
        <location evidence="1">Cytoskeleton</location>
    </subcellularLocation>
</comment>
<reference evidence="12 13" key="1">
    <citation type="submission" date="2012-06" db="EMBL/GenBank/DDBJ databases">
        <title>Finished chromosome of genome of Cylindrospermum stagnale PCC 7417.</title>
        <authorList>
            <consortium name="US DOE Joint Genome Institute"/>
            <person name="Gugger M."/>
            <person name="Coursin T."/>
            <person name="Rippka R."/>
            <person name="Tandeau De Marsac N."/>
            <person name="Huntemann M."/>
            <person name="Wei C.-L."/>
            <person name="Han J."/>
            <person name="Detter J.C."/>
            <person name="Han C."/>
            <person name="Tapia R."/>
            <person name="Chen A."/>
            <person name="Kyrpides N."/>
            <person name="Mavromatis K."/>
            <person name="Markowitz V."/>
            <person name="Szeto E."/>
            <person name="Ivanova N."/>
            <person name="Pagani I."/>
            <person name="Pati A."/>
            <person name="Goodwin L."/>
            <person name="Nordberg H.P."/>
            <person name="Cantor M.N."/>
            <person name="Hua S.X."/>
            <person name="Woyke T."/>
            <person name="Kerfeld C.A."/>
        </authorList>
    </citation>
    <scope>NUCLEOTIDE SEQUENCE [LARGE SCALE GENOMIC DNA]</scope>
    <source>
        <strain evidence="12 13">PCC 7417</strain>
    </source>
</reference>
<dbReference type="InterPro" id="IPR002151">
    <property type="entry name" value="Kinesin_light"/>
</dbReference>
<dbReference type="STRING" id="56107.Cylst_4280"/>
<evidence type="ECO:0000256" key="7">
    <source>
        <dbReference type="ARBA" id="ARBA00023054"/>
    </source>
</evidence>
<dbReference type="RefSeq" id="WP_015209618.1">
    <property type="nucleotide sequence ID" value="NC_019757.1"/>
</dbReference>
<evidence type="ECO:0000313" key="12">
    <source>
        <dbReference type="EMBL" id="AFZ26376.1"/>
    </source>
</evidence>
<dbReference type="GO" id="GO:0005874">
    <property type="term" value="C:microtubule"/>
    <property type="evidence" value="ECO:0007669"/>
    <property type="project" value="UniProtKB-KW"/>
</dbReference>
<dbReference type="GO" id="GO:0005871">
    <property type="term" value="C:kinesin complex"/>
    <property type="evidence" value="ECO:0007669"/>
    <property type="project" value="InterPro"/>
</dbReference>
<dbReference type="EMBL" id="CP003642">
    <property type="protein sequence ID" value="AFZ26376.1"/>
    <property type="molecule type" value="Genomic_DNA"/>
</dbReference>
<dbReference type="InterPro" id="IPR019734">
    <property type="entry name" value="TPR_rpt"/>
</dbReference>
<keyword evidence="3" id="KW-0963">Cytoplasm</keyword>
<dbReference type="PATRIC" id="fig|56107.3.peg.4693"/>
<dbReference type="PRINTS" id="PR00381">
    <property type="entry name" value="KINESINLIGHT"/>
</dbReference>
<dbReference type="HOGENOM" id="CLU_012865_1_0_3"/>
<evidence type="ECO:0000256" key="11">
    <source>
        <dbReference type="SAM" id="Coils"/>
    </source>
</evidence>
<keyword evidence="8" id="KW-0505">Motor protein</keyword>
<keyword evidence="4" id="KW-0493">Microtubule</keyword>
<evidence type="ECO:0000256" key="10">
    <source>
        <dbReference type="PROSITE-ProRule" id="PRU00339"/>
    </source>
</evidence>
<feature type="repeat" description="TPR" evidence="10">
    <location>
        <begin position="359"/>
        <end position="392"/>
    </location>
</feature>
<dbReference type="AlphaFoldDB" id="K9X2U0"/>
<evidence type="ECO:0000313" key="13">
    <source>
        <dbReference type="Proteomes" id="UP000010475"/>
    </source>
</evidence>
<dbReference type="InterPro" id="IPR011990">
    <property type="entry name" value="TPR-like_helical_dom_sf"/>
</dbReference>
<evidence type="ECO:0000256" key="4">
    <source>
        <dbReference type="ARBA" id="ARBA00022701"/>
    </source>
</evidence>
<dbReference type="Proteomes" id="UP000010475">
    <property type="component" value="Chromosome"/>
</dbReference>
<feature type="coiled-coil region" evidence="11">
    <location>
        <begin position="490"/>
        <end position="517"/>
    </location>
</feature>
<keyword evidence="7 11" id="KW-0175">Coiled coil</keyword>
<keyword evidence="13" id="KW-1185">Reference proteome</keyword>
<keyword evidence="5" id="KW-0677">Repeat</keyword>
<dbReference type="GO" id="GO:0019894">
    <property type="term" value="F:kinesin binding"/>
    <property type="evidence" value="ECO:0007669"/>
    <property type="project" value="TreeGrafter"/>
</dbReference>
<keyword evidence="6 10" id="KW-0802">TPR repeat</keyword>
<evidence type="ECO:0000256" key="3">
    <source>
        <dbReference type="ARBA" id="ARBA00022490"/>
    </source>
</evidence>
<dbReference type="GO" id="GO:0005737">
    <property type="term" value="C:cytoplasm"/>
    <property type="evidence" value="ECO:0007669"/>
    <property type="project" value="TreeGrafter"/>
</dbReference>
<name>K9X2U0_9NOST</name>
<evidence type="ECO:0000256" key="9">
    <source>
        <dbReference type="ARBA" id="ARBA00023212"/>
    </source>
</evidence>
<evidence type="ECO:0000256" key="6">
    <source>
        <dbReference type="ARBA" id="ARBA00022803"/>
    </source>
</evidence>
<dbReference type="PROSITE" id="PS50005">
    <property type="entry name" value="TPR"/>
    <property type="match status" value="2"/>
</dbReference>
<accession>K9X2U0</accession>
<organism evidence="12 13">
    <name type="scientific">Cylindrospermum stagnale PCC 7417</name>
    <dbReference type="NCBI Taxonomy" id="56107"/>
    <lineage>
        <taxon>Bacteria</taxon>
        <taxon>Bacillati</taxon>
        <taxon>Cyanobacteriota</taxon>
        <taxon>Cyanophyceae</taxon>
        <taxon>Nostocales</taxon>
        <taxon>Nostocaceae</taxon>
        <taxon>Cylindrospermum</taxon>
    </lineage>
</organism>
<dbReference type="Pfam" id="PF13424">
    <property type="entry name" value="TPR_12"/>
    <property type="match status" value="2"/>
</dbReference>
<dbReference type="OrthoDB" id="582340at2"/>
<evidence type="ECO:0000256" key="8">
    <source>
        <dbReference type="ARBA" id="ARBA00023175"/>
    </source>
</evidence>
<dbReference type="KEGG" id="csg:Cylst_4280"/>
<gene>
    <name evidence="12" type="ORF">Cylst_4280</name>
</gene>
<dbReference type="GO" id="GO:0007018">
    <property type="term" value="P:microtubule-based movement"/>
    <property type="evidence" value="ECO:0007669"/>
    <property type="project" value="TreeGrafter"/>
</dbReference>
<dbReference type="SMART" id="SM00028">
    <property type="entry name" value="TPR"/>
    <property type="match status" value="5"/>
</dbReference>
<keyword evidence="9" id="KW-0206">Cytoskeleton</keyword>
<protein>
    <submittedName>
        <fullName evidence="12">Tetratricopeptide repeat protein</fullName>
    </submittedName>
</protein>